<dbReference type="EMBL" id="LR216287">
    <property type="protein sequence ID" value="VFJ13394.1"/>
    <property type="molecule type" value="Genomic_DNA"/>
</dbReference>
<dbReference type="KEGG" id="nfn:NFRAN_1072"/>
<proteinExistence type="predicted"/>
<sequence length="68" mass="7904">MKSNTIKGYKLLLADLSPVEVTIELGLSCEEIKEIYLKFLELQGLHNFEKIMKTTRITCPKFFKLLIK</sequence>
<dbReference type="AlphaFoldDB" id="A0A484IEJ5"/>
<organism evidence="1 2">
    <name type="scientific">Candidatus Nitrosocosmicus franklandianus</name>
    <dbReference type="NCBI Taxonomy" id="1798806"/>
    <lineage>
        <taxon>Archaea</taxon>
        <taxon>Nitrososphaerota</taxon>
        <taxon>Nitrososphaeria</taxon>
        <taxon>Nitrososphaerales</taxon>
        <taxon>Nitrososphaeraceae</taxon>
        <taxon>Candidatus Nitrosocosmicus</taxon>
    </lineage>
</organism>
<evidence type="ECO:0000313" key="2">
    <source>
        <dbReference type="Proteomes" id="UP000294299"/>
    </source>
</evidence>
<name>A0A484IEJ5_9ARCH</name>
<keyword evidence="2" id="KW-1185">Reference proteome</keyword>
<accession>A0A484IEJ5</accession>
<reference evidence="1 2" key="1">
    <citation type="submission" date="2019-02" db="EMBL/GenBank/DDBJ databases">
        <authorList>
            <person name="Lehtovirta-Morley E L."/>
        </authorList>
    </citation>
    <scope>NUCLEOTIDE SEQUENCE [LARGE SCALE GENOMIC DNA]</scope>
    <source>
        <strain evidence="1">NFRAN1</strain>
    </source>
</reference>
<evidence type="ECO:0000313" key="1">
    <source>
        <dbReference type="EMBL" id="VFJ13394.1"/>
    </source>
</evidence>
<gene>
    <name evidence="1" type="ORF">NFRAN_1072</name>
</gene>
<protein>
    <submittedName>
        <fullName evidence="1">Uncharacterized protein</fullName>
    </submittedName>
</protein>
<dbReference type="Proteomes" id="UP000294299">
    <property type="component" value="Chromosome NFRAN"/>
</dbReference>